<organism evidence="1 2">
    <name type="scientific">Mycena rosella</name>
    <name type="common">Pink bonnet</name>
    <name type="synonym">Agaricus rosellus</name>
    <dbReference type="NCBI Taxonomy" id="1033263"/>
    <lineage>
        <taxon>Eukaryota</taxon>
        <taxon>Fungi</taxon>
        <taxon>Dikarya</taxon>
        <taxon>Basidiomycota</taxon>
        <taxon>Agaricomycotina</taxon>
        <taxon>Agaricomycetes</taxon>
        <taxon>Agaricomycetidae</taxon>
        <taxon>Agaricales</taxon>
        <taxon>Marasmiineae</taxon>
        <taxon>Mycenaceae</taxon>
        <taxon>Mycena</taxon>
    </lineage>
</organism>
<reference evidence="1" key="1">
    <citation type="submission" date="2023-03" db="EMBL/GenBank/DDBJ databases">
        <title>Massive genome expansion in bonnet fungi (Mycena s.s.) driven by repeated elements and novel gene families across ecological guilds.</title>
        <authorList>
            <consortium name="Lawrence Berkeley National Laboratory"/>
            <person name="Harder C.B."/>
            <person name="Miyauchi S."/>
            <person name="Viragh M."/>
            <person name="Kuo A."/>
            <person name="Thoen E."/>
            <person name="Andreopoulos B."/>
            <person name="Lu D."/>
            <person name="Skrede I."/>
            <person name="Drula E."/>
            <person name="Henrissat B."/>
            <person name="Morin E."/>
            <person name="Kohler A."/>
            <person name="Barry K."/>
            <person name="LaButti K."/>
            <person name="Morin E."/>
            <person name="Salamov A."/>
            <person name="Lipzen A."/>
            <person name="Mereny Z."/>
            <person name="Hegedus B."/>
            <person name="Baldrian P."/>
            <person name="Stursova M."/>
            <person name="Weitz H."/>
            <person name="Taylor A."/>
            <person name="Grigoriev I.V."/>
            <person name="Nagy L.G."/>
            <person name="Martin F."/>
            <person name="Kauserud H."/>
        </authorList>
    </citation>
    <scope>NUCLEOTIDE SEQUENCE</scope>
    <source>
        <strain evidence="1">CBHHK067</strain>
    </source>
</reference>
<proteinExistence type="predicted"/>
<evidence type="ECO:0000313" key="2">
    <source>
        <dbReference type="Proteomes" id="UP001221757"/>
    </source>
</evidence>
<dbReference type="AlphaFoldDB" id="A0AAD7CV50"/>
<accession>A0AAD7CV50</accession>
<evidence type="ECO:0000313" key="1">
    <source>
        <dbReference type="EMBL" id="KAJ7665001.1"/>
    </source>
</evidence>
<gene>
    <name evidence="1" type="ORF">B0H17DRAFT_1143477</name>
</gene>
<comment type="caution">
    <text evidence="1">The sequence shown here is derived from an EMBL/GenBank/DDBJ whole genome shotgun (WGS) entry which is preliminary data.</text>
</comment>
<keyword evidence="2" id="KW-1185">Reference proteome</keyword>
<name>A0AAD7CV50_MYCRO</name>
<sequence length="329" mass="36325">MSATAKNLLNNYHDMWSDLIRMATPGIPGNGSLMTVQKPETGISPGNLGPGSLHIWLGKRRVMSDAIGNIGPTRPELSSARNDSLHSIAIKPRAKRQILPALPPSSLASTTFDMPLVATALTFESFGDILEAAKIAKRIIDVLRRGGAHMRLHISAYGAPRRPSHNQIEGRVYDCTMSEKNWDGLDLRFNMLDPGSIMLKHTSKRSWNLGRIRIVFLFDGVPWDNAYPFHCPPITSLMILRAYCSRPDAGSRYIDGDYNIVSTDGAIIPRLRLRGELKAGIEFDMSIIQRTHSHPAPRSAIIAATPTQMLLKLLGSIAEQPISILYQTK</sequence>
<protein>
    <submittedName>
        <fullName evidence="1">Uncharacterized protein</fullName>
    </submittedName>
</protein>
<dbReference type="EMBL" id="JARKIE010000217">
    <property type="protein sequence ID" value="KAJ7665001.1"/>
    <property type="molecule type" value="Genomic_DNA"/>
</dbReference>
<dbReference type="Proteomes" id="UP001221757">
    <property type="component" value="Unassembled WGS sequence"/>
</dbReference>